<feature type="non-terminal residue" evidence="1">
    <location>
        <position position="1"/>
    </location>
</feature>
<protein>
    <submittedName>
        <fullName evidence="1">Uncharacterized protein</fullName>
    </submittedName>
</protein>
<gene>
    <name evidence="1" type="ORF">FIBSPDRAFT_870730</name>
</gene>
<accession>A0A166AUN1</accession>
<keyword evidence="2" id="KW-1185">Reference proteome</keyword>
<name>A0A166AUN1_9AGAM</name>
<evidence type="ECO:0000313" key="2">
    <source>
        <dbReference type="Proteomes" id="UP000076532"/>
    </source>
</evidence>
<proteinExistence type="predicted"/>
<reference evidence="1 2" key="1">
    <citation type="journal article" date="2016" name="Mol. Biol. Evol.">
        <title>Comparative Genomics of Early-Diverging Mushroom-Forming Fungi Provides Insights into the Origins of Lignocellulose Decay Capabilities.</title>
        <authorList>
            <person name="Nagy L.G."/>
            <person name="Riley R."/>
            <person name="Tritt A."/>
            <person name="Adam C."/>
            <person name="Daum C."/>
            <person name="Floudas D."/>
            <person name="Sun H."/>
            <person name="Yadav J.S."/>
            <person name="Pangilinan J."/>
            <person name="Larsson K.H."/>
            <person name="Matsuura K."/>
            <person name="Barry K."/>
            <person name="Labutti K."/>
            <person name="Kuo R."/>
            <person name="Ohm R.A."/>
            <person name="Bhattacharya S.S."/>
            <person name="Shirouzu T."/>
            <person name="Yoshinaga Y."/>
            <person name="Martin F.M."/>
            <person name="Grigoriev I.V."/>
            <person name="Hibbett D.S."/>
        </authorList>
    </citation>
    <scope>NUCLEOTIDE SEQUENCE [LARGE SCALE GENOMIC DNA]</scope>
    <source>
        <strain evidence="1 2">CBS 109695</strain>
    </source>
</reference>
<dbReference type="STRING" id="436010.A0A166AUN1"/>
<organism evidence="1 2">
    <name type="scientific">Athelia psychrophila</name>
    <dbReference type="NCBI Taxonomy" id="1759441"/>
    <lineage>
        <taxon>Eukaryota</taxon>
        <taxon>Fungi</taxon>
        <taxon>Dikarya</taxon>
        <taxon>Basidiomycota</taxon>
        <taxon>Agaricomycotina</taxon>
        <taxon>Agaricomycetes</taxon>
        <taxon>Agaricomycetidae</taxon>
        <taxon>Atheliales</taxon>
        <taxon>Atheliaceae</taxon>
        <taxon>Athelia</taxon>
    </lineage>
</organism>
<dbReference type="Proteomes" id="UP000076532">
    <property type="component" value="Unassembled WGS sequence"/>
</dbReference>
<sequence>MPHPDYLPHPEYMPHVPEVHHEIEIMTVTETLAAHTVTLPPPANTRLAAYPKPEGHMLTSSATTHSPRTTVVEHFVEQPTPTVAFQERRAPPAKWFGGW</sequence>
<dbReference type="OrthoDB" id="2688997at2759"/>
<dbReference type="AlphaFoldDB" id="A0A166AUN1"/>
<dbReference type="EMBL" id="KV417654">
    <property type="protein sequence ID" value="KZP11974.1"/>
    <property type="molecule type" value="Genomic_DNA"/>
</dbReference>
<evidence type="ECO:0000313" key="1">
    <source>
        <dbReference type="EMBL" id="KZP11974.1"/>
    </source>
</evidence>